<dbReference type="AlphaFoldDB" id="A0A671EYB5"/>
<dbReference type="Ensembl" id="ENSRFET00010016665.1">
    <property type="protein sequence ID" value="ENSRFEP00010015262.1"/>
    <property type="gene ID" value="ENSRFEG00010010359.1"/>
</dbReference>
<proteinExistence type="predicted"/>
<reference evidence="1 2" key="1">
    <citation type="journal article" date="2015" name="Annu Rev Anim Biosci">
        <title>The Genome 10K Project: a way forward.</title>
        <authorList>
            <person name="Koepfli K.P."/>
            <person name="Paten B."/>
            <person name="O'Brien S.J."/>
            <person name="Koepfli K.P."/>
            <person name="Paten B."/>
            <person name="Antunes A."/>
            <person name="Belov K."/>
            <person name="Bustamante C."/>
            <person name="Castoe T.A."/>
            <person name="Clawson H."/>
            <person name="Crawford A.J."/>
            <person name="Diekhans M."/>
            <person name="Distel D."/>
            <person name="Durbin R."/>
            <person name="Earl D."/>
            <person name="Fujita M.K."/>
            <person name="Gamble T."/>
            <person name="Georges A."/>
            <person name="Gemmell N."/>
            <person name="Gilbert M.T."/>
            <person name="Graves J.M."/>
            <person name="Green R.E."/>
            <person name="Hickey G."/>
            <person name="Jarvis E.D."/>
            <person name="Johnson W."/>
            <person name="Komissarov A."/>
            <person name="Korf I."/>
            <person name="Kuhn R."/>
            <person name="Larkin D.M."/>
            <person name="Lewin H."/>
            <person name="Lopez J.V."/>
            <person name="Ma J."/>
            <person name="Marques-Bonet T."/>
            <person name="Miller W."/>
            <person name="Murphy R."/>
            <person name="Pevzner P."/>
            <person name="Shapiro B."/>
            <person name="Steiner C."/>
            <person name="Tamazian G."/>
            <person name="Venkatesh B."/>
            <person name="Wang J."/>
            <person name="Wayne R."/>
            <person name="Wiley E."/>
            <person name="Yang H."/>
            <person name="Zhang G."/>
            <person name="Haussler D."/>
            <person name="Ryder O."/>
            <person name="O'Brien S.J."/>
        </authorList>
    </citation>
    <scope>NUCLEOTIDE SEQUENCE</scope>
</reference>
<accession>A0A671EYB5</accession>
<evidence type="ECO:0000313" key="2">
    <source>
        <dbReference type="Proteomes" id="UP000472240"/>
    </source>
</evidence>
<reference evidence="1" key="5">
    <citation type="submission" date="2025-09" db="UniProtKB">
        <authorList>
            <consortium name="Ensembl"/>
        </authorList>
    </citation>
    <scope>IDENTIFICATION</scope>
</reference>
<dbReference type="Proteomes" id="UP000472240">
    <property type="component" value="Chromosome 5"/>
</dbReference>
<protein>
    <submittedName>
        <fullName evidence="1">Uncharacterized protein</fullName>
    </submittedName>
</protein>
<sequence>ILSLKSQRETPSLSLLASGGSHQSLAFLGLQLHHSNLLLSSHDISPILILMLIICIPSKETMVA</sequence>
<reference evidence="1 2" key="2">
    <citation type="journal article" date="2018" name="Annu Rev Anim Biosci">
        <title>Bat Biology, Genomes, and the Bat1K Project: To Generate Chromosome-Level Genomes for All Living Bat Species.</title>
        <authorList>
            <person name="Teeling E.C."/>
            <person name="Vernes S.C."/>
            <person name="Davalos L.M."/>
            <person name="Ray D.A."/>
            <person name="Gilbert M.T.P."/>
            <person name="Myers E."/>
        </authorList>
    </citation>
    <scope>NUCLEOTIDE SEQUENCE</scope>
</reference>
<evidence type="ECO:0000313" key="1">
    <source>
        <dbReference type="Ensembl" id="ENSRFEP00010015262.1"/>
    </source>
</evidence>
<name>A0A671EYB5_RHIFE</name>
<dbReference type="InParanoid" id="A0A671EYB5"/>
<reference evidence="1" key="4">
    <citation type="submission" date="2025-08" db="UniProtKB">
        <authorList>
            <consortium name="Ensembl"/>
        </authorList>
    </citation>
    <scope>IDENTIFICATION</scope>
</reference>
<keyword evidence="2" id="KW-1185">Reference proteome</keyword>
<organism evidence="1 2">
    <name type="scientific">Rhinolophus ferrumequinum</name>
    <name type="common">Greater horseshoe bat</name>
    <dbReference type="NCBI Taxonomy" id="59479"/>
    <lineage>
        <taxon>Eukaryota</taxon>
        <taxon>Metazoa</taxon>
        <taxon>Chordata</taxon>
        <taxon>Craniata</taxon>
        <taxon>Vertebrata</taxon>
        <taxon>Euteleostomi</taxon>
        <taxon>Mammalia</taxon>
        <taxon>Eutheria</taxon>
        <taxon>Laurasiatheria</taxon>
        <taxon>Chiroptera</taxon>
        <taxon>Yinpterochiroptera</taxon>
        <taxon>Rhinolophoidea</taxon>
        <taxon>Rhinolophidae</taxon>
        <taxon>Rhinolophinae</taxon>
        <taxon>Rhinolophus</taxon>
    </lineage>
</organism>
<reference evidence="2" key="3">
    <citation type="submission" date="2018-12" db="EMBL/GenBank/DDBJ databases">
        <title>G10K-VGP greater horseshoe bat female genome, primary haplotype.</title>
        <authorList>
            <person name="Teeling E."/>
            <person name="Myers G."/>
            <person name="Vernes S."/>
            <person name="Pippel M."/>
            <person name="Winkler S."/>
            <person name="Fedrigo O."/>
            <person name="Rhie A."/>
            <person name="Koren S."/>
            <person name="Phillippy A."/>
            <person name="Lewin H."/>
            <person name="Damas J."/>
            <person name="Howe K."/>
            <person name="Mountcastle J."/>
            <person name="Jarvis E.D."/>
        </authorList>
    </citation>
    <scope>NUCLEOTIDE SEQUENCE [LARGE SCALE GENOMIC DNA]</scope>
</reference>